<dbReference type="NCBIfam" id="TIGR00732">
    <property type="entry name" value="dprA"/>
    <property type="match status" value="1"/>
</dbReference>
<dbReference type="Pfam" id="PF02481">
    <property type="entry name" value="DNA_processg_A"/>
    <property type="match status" value="1"/>
</dbReference>
<organism evidence="4 5">
    <name type="scientific">Wenjunlia tyrosinilytica</name>
    <dbReference type="NCBI Taxonomy" id="1544741"/>
    <lineage>
        <taxon>Bacteria</taxon>
        <taxon>Bacillati</taxon>
        <taxon>Actinomycetota</taxon>
        <taxon>Actinomycetes</taxon>
        <taxon>Kitasatosporales</taxon>
        <taxon>Streptomycetaceae</taxon>
        <taxon>Wenjunlia</taxon>
    </lineage>
</organism>
<proteinExistence type="inferred from homology"/>
<reference evidence="4" key="2">
    <citation type="submission" date="2020-09" db="EMBL/GenBank/DDBJ databases">
        <authorList>
            <person name="Sun Q."/>
            <person name="Zhou Y."/>
        </authorList>
    </citation>
    <scope>NUCLEOTIDE SEQUENCE</scope>
    <source>
        <strain evidence="4">CGMCC 4.7201</strain>
    </source>
</reference>
<dbReference type="RefSeq" id="WP_189133761.1">
    <property type="nucleotide sequence ID" value="NZ_BMMS01000021.1"/>
</dbReference>
<protein>
    <recommendedName>
        <fullName evidence="3">Smf/DprA SLOG domain-containing protein</fullName>
    </recommendedName>
</protein>
<gene>
    <name evidence="4" type="ORF">GCM10012280_46910</name>
</gene>
<feature type="region of interest" description="Disordered" evidence="2">
    <location>
        <begin position="373"/>
        <end position="402"/>
    </location>
</feature>
<reference evidence="4" key="1">
    <citation type="journal article" date="2014" name="Int. J. Syst. Evol. Microbiol.">
        <title>Complete genome sequence of Corynebacterium casei LMG S-19264T (=DSM 44701T), isolated from a smear-ripened cheese.</title>
        <authorList>
            <consortium name="US DOE Joint Genome Institute (JGI-PGF)"/>
            <person name="Walter F."/>
            <person name="Albersmeier A."/>
            <person name="Kalinowski J."/>
            <person name="Ruckert C."/>
        </authorList>
    </citation>
    <scope>NUCLEOTIDE SEQUENCE</scope>
    <source>
        <strain evidence="4">CGMCC 4.7201</strain>
    </source>
</reference>
<dbReference type="Proteomes" id="UP000641932">
    <property type="component" value="Unassembled WGS sequence"/>
</dbReference>
<dbReference type="PANTHER" id="PTHR43022">
    <property type="entry name" value="PROTEIN SMF"/>
    <property type="match status" value="1"/>
</dbReference>
<dbReference type="InterPro" id="IPR057666">
    <property type="entry name" value="DrpA_SLOG"/>
</dbReference>
<evidence type="ECO:0000313" key="5">
    <source>
        <dbReference type="Proteomes" id="UP000641932"/>
    </source>
</evidence>
<feature type="domain" description="Smf/DprA SLOG" evidence="3">
    <location>
        <begin position="81"/>
        <end position="291"/>
    </location>
</feature>
<feature type="compositionally biased region" description="Polar residues" evidence="2">
    <location>
        <begin position="373"/>
        <end position="382"/>
    </location>
</feature>
<dbReference type="SUPFAM" id="SSF102405">
    <property type="entry name" value="MCP/YpsA-like"/>
    <property type="match status" value="1"/>
</dbReference>
<dbReference type="Gene3D" id="3.40.50.450">
    <property type="match status" value="1"/>
</dbReference>
<evidence type="ECO:0000256" key="1">
    <source>
        <dbReference type="ARBA" id="ARBA00006525"/>
    </source>
</evidence>
<dbReference type="AlphaFoldDB" id="A0A917ZTZ7"/>
<sequence>MTVSDQERHARAALTRIAEPADTAMGRLLRDHTPEEALRRLTTDADLPGISERKLDGYRTRLDGPAPQDDLAAIDSLGGRFVCPGDPEWPRQLDDLGDQRPYGLWVRGAPSLRLLALRSVAVVGARACTAYGAHVASGLCADLGELGWAVVSGAAYGVDAAAHRGSLSVGGATVAVVASGVDVPYPRGHAQLLRRIAEQGLLIAELPPGEHPTRSRFILRNRVIAALTPGTVVVEAEYRSGALITARRAAELGRFTMAVPGPVTSALSGGAHELLRGEAVLVTRAAEVVELCGSIGDLASERRGHMMARDLLPSRAARVLEAVPPGDGASPQAIAKAAGVVLDEALAALHELLPMGFVARRATRWRLVPSVANTRASPQAATTGPAERSDMTAPAERYGVRG</sequence>
<keyword evidence="5" id="KW-1185">Reference proteome</keyword>
<evidence type="ECO:0000313" key="4">
    <source>
        <dbReference type="EMBL" id="GGO93726.1"/>
    </source>
</evidence>
<evidence type="ECO:0000259" key="3">
    <source>
        <dbReference type="Pfam" id="PF02481"/>
    </source>
</evidence>
<comment type="similarity">
    <text evidence="1">Belongs to the DprA/Smf family.</text>
</comment>
<comment type="caution">
    <text evidence="4">The sequence shown here is derived from an EMBL/GenBank/DDBJ whole genome shotgun (WGS) entry which is preliminary data.</text>
</comment>
<name>A0A917ZTZ7_9ACTN</name>
<dbReference type="EMBL" id="BMMS01000021">
    <property type="protein sequence ID" value="GGO93726.1"/>
    <property type="molecule type" value="Genomic_DNA"/>
</dbReference>
<accession>A0A917ZTZ7</accession>
<evidence type="ECO:0000256" key="2">
    <source>
        <dbReference type="SAM" id="MobiDB-lite"/>
    </source>
</evidence>
<dbReference type="GO" id="GO:0009294">
    <property type="term" value="P:DNA-mediated transformation"/>
    <property type="evidence" value="ECO:0007669"/>
    <property type="project" value="InterPro"/>
</dbReference>
<dbReference type="PANTHER" id="PTHR43022:SF1">
    <property type="entry name" value="PROTEIN SMF"/>
    <property type="match status" value="1"/>
</dbReference>
<dbReference type="InterPro" id="IPR003488">
    <property type="entry name" value="DprA"/>
</dbReference>